<dbReference type="SUPFAM" id="SSF53098">
    <property type="entry name" value="Ribonuclease H-like"/>
    <property type="match status" value="1"/>
</dbReference>
<dbReference type="Gene3D" id="3.30.420.10">
    <property type="entry name" value="Ribonuclease H-like superfamily/Ribonuclease H"/>
    <property type="match status" value="2"/>
</dbReference>
<dbReference type="InterPro" id="IPR013103">
    <property type="entry name" value="RVT_2"/>
</dbReference>
<gene>
    <name evidence="3" type="ORF">SLEP1_g13999</name>
</gene>
<feature type="region of interest" description="Disordered" evidence="1">
    <location>
        <begin position="314"/>
        <end position="357"/>
    </location>
</feature>
<name>A0AAV5IU68_9ROSI</name>
<dbReference type="InterPro" id="IPR043502">
    <property type="entry name" value="DNA/RNA_pol_sf"/>
</dbReference>
<dbReference type="GO" id="GO:0003676">
    <property type="term" value="F:nucleic acid binding"/>
    <property type="evidence" value="ECO:0007669"/>
    <property type="project" value="InterPro"/>
</dbReference>
<dbReference type="PANTHER" id="PTHR11439">
    <property type="entry name" value="GAG-POL-RELATED RETROTRANSPOSON"/>
    <property type="match status" value="1"/>
</dbReference>
<dbReference type="SUPFAM" id="SSF56672">
    <property type="entry name" value="DNA/RNA polymerases"/>
    <property type="match status" value="1"/>
</dbReference>
<dbReference type="PROSITE" id="PS50994">
    <property type="entry name" value="INTEGRASE"/>
    <property type="match status" value="1"/>
</dbReference>
<dbReference type="InterPro" id="IPR001584">
    <property type="entry name" value="Integrase_cat-core"/>
</dbReference>
<proteinExistence type="predicted"/>
<dbReference type="CDD" id="cd09272">
    <property type="entry name" value="RNase_HI_RT_Ty1"/>
    <property type="match status" value="1"/>
</dbReference>
<sequence>MAGKGGVALLPREEKPEGMTDKQFFEKDEMALANLQLALDDNVLFNVETESTAKGLWEKLKNIYEGKSLANKIFLRRQLYNLKMKDGGGESSAKGSQGHCGCGKGCTSWEFIQIGGQSFSLSTNRSHKFLDLIHADTCQVPAVSIGGCSYFVTFIDDFSRKVWIFMLKRKFDAFEKFKSEHGIKRHLTVPGTPQQNGVAERMNQTLMERVRCMMSTAKLGKEFWAEAVNTACYLINRSPTVSLKMKTLEEVWSGKPTNYSFLRIFGCDAYVWVPKEKRTKVDKISKRCIFLGYETGRTKKEEARKTVIEQEASFDDAVQEENIQNDPQSESEPESELLHEGTSSGDTVSPRPRRAIRPPARYDDYVTSLKPQSNYVCAYLALLEEHEPTSFKEACELINSDQWRGAMEEEMESLHKNKTWDLVQLPEGQKAIGCRWIYKLKKDSEGNIERYKAKLVIKGYAQKPGIDFDEVFSPVVHMTTIRVVLALAASLDLELEQLDVKIAFLHDDMIIAGNNPTYVSTLKAKLAREFDMKDLGAVNQILGMKNAKPVSTPFPVHIKLSSEYSPSTEAEKAAMSRVPYSSAVGSLMFAMVGTRPDIAQAVGAVSKYMANPGRVHWDAVKWILRYLKDTSSVSLCYRSMELVCVGFVDADFAGDRDKRRSTSGNVFIMAGGAVSWESKLQPVVALSTTEVEYISISHACKEAIWLERLLAEFKMKQDTFSMHCDSQSALLLAKNPTFHSCTKHINVRYHFVRQLVEDGKILLHKVHTSSNPVDMLTKPVARDKFNWCKSSIGLEEV</sequence>
<organism evidence="3 4">
    <name type="scientific">Rubroshorea leprosula</name>
    <dbReference type="NCBI Taxonomy" id="152421"/>
    <lineage>
        <taxon>Eukaryota</taxon>
        <taxon>Viridiplantae</taxon>
        <taxon>Streptophyta</taxon>
        <taxon>Embryophyta</taxon>
        <taxon>Tracheophyta</taxon>
        <taxon>Spermatophyta</taxon>
        <taxon>Magnoliopsida</taxon>
        <taxon>eudicotyledons</taxon>
        <taxon>Gunneridae</taxon>
        <taxon>Pentapetalae</taxon>
        <taxon>rosids</taxon>
        <taxon>malvids</taxon>
        <taxon>Malvales</taxon>
        <taxon>Dipterocarpaceae</taxon>
        <taxon>Rubroshorea</taxon>
    </lineage>
</organism>
<dbReference type="Pfam" id="PF07727">
    <property type="entry name" value="RVT_2"/>
    <property type="match status" value="1"/>
</dbReference>
<keyword evidence="4" id="KW-1185">Reference proteome</keyword>
<dbReference type="Pfam" id="PF14223">
    <property type="entry name" value="Retrotran_gag_2"/>
    <property type="match status" value="1"/>
</dbReference>
<dbReference type="InterPro" id="IPR057670">
    <property type="entry name" value="SH3_retrovirus"/>
</dbReference>
<evidence type="ECO:0000256" key="1">
    <source>
        <dbReference type="SAM" id="MobiDB-lite"/>
    </source>
</evidence>
<dbReference type="Pfam" id="PF25597">
    <property type="entry name" value="SH3_retrovirus"/>
    <property type="match status" value="1"/>
</dbReference>
<reference evidence="3 4" key="1">
    <citation type="journal article" date="2021" name="Commun. Biol.">
        <title>The genome of Shorea leprosula (Dipterocarpaceae) highlights the ecological relevance of drought in aseasonal tropical rainforests.</title>
        <authorList>
            <person name="Ng K.K.S."/>
            <person name="Kobayashi M.J."/>
            <person name="Fawcett J.A."/>
            <person name="Hatakeyama M."/>
            <person name="Paape T."/>
            <person name="Ng C.H."/>
            <person name="Ang C.C."/>
            <person name="Tnah L.H."/>
            <person name="Lee C.T."/>
            <person name="Nishiyama T."/>
            <person name="Sese J."/>
            <person name="O'Brien M.J."/>
            <person name="Copetti D."/>
            <person name="Mohd Noor M.I."/>
            <person name="Ong R.C."/>
            <person name="Putra M."/>
            <person name="Sireger I.Z."/>
            <person name="Indrioko S."/>
            <person name="Kosugi Y."/>
            <person name="Izuno A."/>
            <person name="Isagi Y."/>
            <person name="Lee S.L."/>
            <person name="Shimizu K.K."/>
        </authorList>
    </citation>
    <scope>NUCLEOTIDE SEQUENCE [LARGE SCALE GENOMIC DNA]</scope>
    <source>
        <strain evidence="3">214</strain>
    </source>
</reference>
<feature type="domain" description="Integrase catalytic" evidence="2">
    <location>
        <begin position="153"/>
        <end position="256"/>
    </location>
</feature>
<comment type="caution">
    <text evidence="3">The sequence shown here is derived from an EMBL/GenBank/DDBJ whole genome shotgun (WGS) entry which is preliminary data.</text>
</comment>
<evidence type="ECO:0000313" key="3">
    <source>
        <dbReference type="EMBL" id="GKV01448.1"/>
    </source>
</evidence>
<dbReference type="AlphaFoldDB" id="A0AAV5IU68"/>
<protein>
    <recommendedName>
        <fullName evidence="2">Integrase catalytic domain-containing protein</fullName>
    </recommendedName>
</protein>
<dbReference type="Proteomes" id="UP001054252">
    <property type="component" value="Unassembled WGS sequence"/>
</dbReference>
<evidence type="ECO:0000259" key="2">
    <source>
        <dbReference type="PROSITE" id="PS50994"/>
    </source>
</evidence>
<dbReference type="GO" id="GO:0015074">
    <property type="term" value="P:DNA integration"/>
    <property type="evidence" value="ECO:0007669"/>
    <property type="project" value="InterPro"/>
</dbReference>
<accession>A0AAV5IU68</accession>
<dbReference type="EMBL" id="BPVZ01000017">
    <property type="protein sequence ID" value="GKV01448.1"/>
    <property type="molecule type" value="Genomic_DNA"/>
</dbReference>
<dbReference type="InterPro" id="IPR012337">
    <property type="entry name" value="RNaseH-like_sf"/>
</dbReference>
<dbReference type="InterPro" id="IPR036397">
    <property type="entry name" value="RNaseH_sf"/>
</dbReference>
<evidence type="ECO:0000313" key="4">
    <source>
        <dbReference type="Proteomes" id="UP001054252"/>
    </source>
</evidence>
<dbReference type="PANTHER" id="PTHR11439:SF467">
    <property type="entry name" value="INTEGRASE CATALYTIC DOMAIN-CONTAINING PROTEIN"/>
    <property type="match status" value="1"/>
</dbReference>